<keyword evidence="3" id="KW-1185">Reference proteome</keyword>
<reference evidence="3" key="2">
    <citation type="journal article" date="2017" name="Nat. Plants">
        <title>The Aegilops tauschii genome reveals multiple impacts of transposons.</title>
        <authorList>
            <person name="Zhao G."/>
            <person name="Zou C."/>
            <person name="Li K."/>
            <person name="Wang K."/>
            <person name="Li T."/>
            <person name="Gao L."/>
            <person name="Zhang X."/>
            <person name="Wang H."/>
            <person name="Yang Z."/>
            <person name="Liu X."/>
            <person name="Jiang W."/>
            <person name="Mao L."/>
            <person name="Kong X."/>
            <person name="Jiao Y."/>
            <person name="Jia J."/>
        </authorList>
    </citation>
    <scope>NUCLEOTIDE SEQUENCE [LARGE SCALE GENOMIC DNA]</scope>
    <source>
        <strain evidence="3">cv. AL8/78</strain>
    </source>
</reference>
<keyword evidence="1" id="KW-1133">Transmembrane helix</keyword>
<name>A0A453PFT5_AEGTS</name>
<dbReference type="AlphaFoldDB" id="A0A453PFT5"/>
<dbReference type="EnsemblPlants" id="AET6Gv20717800.10">
    <property type="protein sequence ID" value="AET6Gv20717800.10"/>
    <property type="gene ID" value="AET6Gv20717800"/>
</dbReference>
<reference evidence="2" key="5">
    <citation type="journal article" date="2021" name="G3 (Bethesda)">
        <title>Aegilops tauschii genome assembly Aet v5.0 features greater sequence contiguity and improved annotation.</title>
        <authorList>
            <person name="Wang L."/>
            <person name="Zhu T."/>
            <person name="Rodriguez J.C."/>
            <person name="Deal K.R."/>
            <person name="Dubcovsky J."/>
            <person name="McGuire P.E."/>
            <person name="Lux T."/>
            <person name="Spannagl M."/>
            <person name="Mayer K.F.X."/>
            <person name="Baldrich P."/>
            <person name="Meyers B.C."/>
            <person name="Huo N."/>
            <person name="Gu Y.Q."/>
            <person name="Zhou H."/>
            <person name="Devos K.M."/>
            <person name="Bennetzen J.L."/>
            <person name="Unver T."/>
            <person name="Budak H."/>
            <person name="Gulick P.J."/>
            <person name="Galiba G."/>
            <person name="Kalapos B."/>
            <person name="Nelson D.R."/>
            <person name="Li P."/>
            <person name="You F.M."/>
            <person name="Luo M.C."/>
            <person name="Dvorak J."/>
        </authorList>
    </citation>
    <scope>NUCLEOTIDE SEQUENCE [LARGE SCALE GENOMIC DNA]</scope>
    <source>
        <strain evidence="2">cv. AL8/78</strain>
    </source>
</reference>
<keyword evidence="1" id="KW-0812">Transmembrane</keyword>
<evidence type="ECO:0000313" key="3">
    <source>
        <dbReference type="Proteomes" id="UP000015105"/>
    </source>
</evidence>
<reference evidence="2" key="3">
    <citation type="journal article" date="2017" name="Nature">
        <title>Genome sequence of the progenitor of the wheat D genome Aegilops tauschii.</title>
        <authorList>
            <person name="Luo M.C."/>
            <person name="Gu Y.Q."/>
            <person name="Puiu D."/>
            <person name="Wang H."/>
            <person name="Twardziok S.O."/>
            <person name="Deal K.R."/>
            <person name="Huo N."/>
            <person name="Zhu T."/>
            <person name="Wang L."/>
            <person name="Wang Y."/>
            <person name="McGuire P.E."/>
            <person name="Liu S."/>
            <person name="Long H."/>
            <person name="Ramasamy R.K."/>
            <person name="Rodriguez J.C."/>
            <person name="Van S.L."/>
            <person name="Yuan L."/>
            <person name="Wang Z."/>
            <person name="Xia Z."/>
            <person name="Xiao L."/>
            <person name="Anderson O.D."/>
            <person name="Ouyang S."/>
            <person name="Liang Y."/>
            <person name="Zimin A.V."/>
            <person name="Pertea G."/>
            <person name="Qi P."/>
            <person name="Bennetzen J.L."/>
            <person name="Dai X."/>
            <person name="Dawson M.W."/>
            <person name="Muller H.G."/>
            <person name="Kugler K."/>
            <person name="Rivarola-Duarte L."/>
            <person name="Spannagl M."/>
            <person name="Mayer K.F.X."/>
            <person name="Lu F.H."/>
            <person name="Bevan M.W."/>
            <person name="Leroy P."/>
            <person name="Li P."/>
            <person name="You F.M."/>
            <person name="Sun Q."/>
            <person name="Liu Z."/>
            <person name="Lyons E."/>
            <person name="Wicker T."/>
            <person name="Salzberg S.L."/>
            <person name="Devos K.M."/>
            <person name="Dvorak J."/>
        </authorList>
    </citation>
    <scope>NUCLEOTIDE SEQUENCE [LARGE SCALE GENOMIC DNA]</scope>
    <source>
        <strain evidence="2">cv. AL8/78</strain>
    </source>
</reference>
<dbReference type="Gramene" id="AET6Gv20717800.10">
    <property type="protein sequence ID" value="AET6Gv20717800.10"/>
    <property type="gene ID" value="AET6Gv20717800"/>
</dbReference>
<feature type="transmembrane region" description="Helical" evidence="1">
    <location>
        <begin position="21"/>
        <end position="45"/>
    </location>
</feature>
<keyword evidence="1" id="KW-0472">Membrane</keyword>
<dbReference type="Proteomes" id="UP000015105">
    <property type="component" value="Chromosome 6D"/>
</dbReference>
<sequence length="119" mass="13754">KTRIMDTARTITLTDMLHLGCSLMCSCCALQFMFPVLFIDCWSLYSLDIDKKEVMALNPTETDPADEMKRRNEALAKEFQLRFCHRFNDMFGAGLVETIGRTFMYPLVGQHEPCTRWSS</sequence>
<reference evidence="3" key="1">
    <citation type="journal article" date="2014" name="Science">
        <title>Ancient hybridizations among the ancestral genomes of bread wheat.</title>
        <authorList>
            <consortium name="International Wheat Genome Sequencing Consortium,"/>
            <person name="Marcussen T."/>
            <person name="Sandve S.R."/>
            <person name="Heier L."/>
            <person name="Spannagl M."/>
            <person name="Pfeifer M."/>
            <person name="Jakobsen K.S."/>
            <person name="Wulff B.B."/>
            <person name="Steuernagel B."/>
            <person name="Mayer K.F."/>
            <person name="Olsen O.A."/>
        </authorList>
    </citation>
    <scope>NUCLEOTIDE SEQUENCE [LARGE SCALE GENOMIC DNA]</scope>
    <source>
        <strain evidence="3">cv. AL8/78</strain>
    </source>
</reference>
<evidence type="ECO:0000256" key="1">
    <source>
        <dbReference type="SAM" id="Phobius"/>
    </source>
</evidence>
<reference evidence="2" key="4">
    <citation type="submission" date="2019-03" db="UniProtKB">
        <authorList>
            <consortium name="EnsemblPlants"/>
        </authorList>
    </citation>
    <scope>IDENTIFICATION</scope>
</reference>
<accession>A0A453PFT5</accession>
<protein>
    <submittedName>
        <fullName evidence="2">Uncharacterized protein</fullName>
    </submittedName>
</protein>
<proteinExistence type="predicted"/>
<evidence type="ECO:0000313" key="2">
    <source>
        <dbReference type="EnsemblPlants" id="AET6Gv20717800.10"/>
    </source>
</evidence>
<organism evidence="2 3">
    <name type="scientific">Aegilops tauschii subsp. strangulata</name>
    <name type="common">Goatgrass</name>
    <dbReference type="NCBI Taxonomy" id="200361"/>
    <lineage>
        <taxon>Eukaryota</taxon>
        <taxon>Viridiplantae</taxon>
        <taxon>Streptophyta</taxon>
        <taxon>Embryophyta</taxon>
        <taxon>Tracheophyta</taxon>
        <taxon>Spermatophyta</taxon>
        <taxon>Magnoliopsida</taxon>
        <taxon>Liliopsida</taxon>
        <taxon>Poales</taxon>
        <taxon>Poaceae</taxon>
        <taxon>BOP clade</taxon>
        <taxon>Pooideae</taxon>
        <taxon>Triticodae</taxon>
        <taxon>Triticeae</taxon>
        <taxon>Triticinae</taxon>
        <taxon>Aegilops</taxon>
    </lineage>
</organism>